<name>X6M3H8_RETFI</name>
<protein>
    <submittedName>
        <fullName evidence="2">Uncharacterized protein</fullName>
    </submittedName>
</protein>
<sequence>MNAHKTWIYMLCINKADAEAESLASSKGGYSILAEKKMLAGYQEQPKSENAQEEKKHTEDSATKNTANATSGSKHAARRERNRQERYTRYFESLPPMTLASAIKIVREKAPRNNLHVSTYNSFVSFFTSRPLQSSFEFLSAHNNIITCTYNVYVYTYIDEYFDDLINCEERISDENDRQLGELHRLLNQWMHASWMETAYSLQGYVPSENEKGFDHSQMLLLTTFTVPNVKFRIEWWDQLRGHYKIAKLLRQFIYTLIQALDDVTQVQFTFYNISLSICTRISL</sequence>
<reference evidence="2 3" key="1">
    <citation type="journal article" date="2013" name="Curr. Biol.">
        <title>The Genome of the Foraminiferan Reticulomyxa filosa.</title>
        <authorList>
            <person name="Glockner G."/>
            <person name="Hulsmann N."/>
            <person name="Schleicher M."/>
            <person name="Noegel A.A."/>
            <person name="Eichinger L."/>
            <person name="Gallinger C."/>
            <person name="Pawlowski J."/>
            <person name="Sierra R."/>
            <person name="Euteneuer U."/>
            <person name="Pillet L."/>
            <person name="Moustafa A."/>
            <person name="Platzer M."/>
            <person name="Groth M."/>
            <person name="Szafranski K."/>
            <person name="Schliwa M."/>
        </authorList>
    </citation>
    <scope>NUCLEOTIDE SEQUENCE [LARGE SCALE GENOMIC DNA]</scope>
</reference>
<evidence type="ECO:0000313" key="2">
    <source>
        <dbReference type="EMBL" id="ETO08022.1"/>
    </source>
</evidence>
<evidence type="ECO:0000256" key="1">
    <source>
        <dbReference type="SAM" id="MobiDB-lite"/>
    </source>
</evidence>
<keyword evidence="3" id="KW-1185">Reference proteome</keyword>
<dbReference type="EMBL" id="ASPP01025432">
    <property type="protein sequence ID" value="ETO08022.1"/>
    <property type="molecule type" value="Genomic_DNA"/>
</dbReference>
<dbReference type="Proteomes" id="UP000023152">
    <property type="component" value="Unassembled WGS sequence"/>
</dbReference>
<feature type="compositionally biased region" description="Polar residues" evidence="1">
    <location>
        <begin position="63"/>
        <end position="73"/>
    </location>
</feature>
<organism evidence="2 3">
    <name type="scientific">Reticulomyxa filosa</name>
    <dbReference type="NCBI Taxonomy" id="46433"/>
    <lineage>
        <taxon>Eukaryota</taxon>
        <taxon>Sar</taxon>
        <taxon>Rhizaria</taxon>
        <taxon>Retaria</taxon>
        <taxon>Foraminifera</taxon>
        <taxon>Monothalamids</taxon>
        <taxon>Reticulomyxidae</taxon>
        <taxon>Reticulomyxa</taxon>
    </lineage>
</organism>
<feature type="region of interest" description="Disordered" evidence="1">
    <location>
        <begin position="43"/>
        <end position="87"/>
    </location>
</feature>
<gene>
    <name evidence="2" type="ORF">RFI_29364</name>
</gene>
<evidence type="ECO:0000313" key="3">
    <source>
        <dbReference type="Proteomes" id="UP000023152"/>
    </source>
</evidence>
<feature type="compositionally biased region" description="Basic and acidic residues" evidence="1">
    <location>
        <begin position="46"/>
        <end position="62"/>
    </location>
</feature>
<dbReference type="AlphaFoldDB" id="X6M3H8"/>
<proteinExistence type="predicted"/>
<accession>X6M3H8</accession>
<comment type="caution">
    <text evidence="2">The sequence shown here is derived from an EMBL/GenBank/DDBJ whole genome shotgun (WGS) entry which is preliminary data.</text>
</comment>